<name>A0AAN6WTI4_9PEZI</name>
<evidence type="ECO:0000313" key="3">
    <source>
        <dbReference type="Proteomes" id="UP001302126"/>
    </source>
</evidence>
<feature type="compositionally biased region" description="Basic residues" evidence="1">
    <location>
        <begin position="115"/>
        <end position="125"/>
    </location>
</feature>
<feature type="region of interest" description="Disordered" evidence="1">
    <location>
        <begin position="606"/>
        <end position="680"/>
    </location>
</feature>
<feature type="region of interest" description="Disordered" evidence="1">
    <location>
        <begin position="66"/>
        <end position="128"/>
    </location>
</feature>
<feature type="compositionally biased region" description="Low complexity" evidence="1">
    <location>
        <begin position="635"/>
        <end position="651"/>
    </location>
</feature>
<feature type="region of interest" description="Disordered" evidence="1">
    <location>
        <begin position="345"/>
        <end position="400"/>
    </location>
</feature>
<reference evidence="2" key="2">
    <citation type="submission" date="2023-05" db="EMBL/GenBank/DDBJ databases">
        <authorList>
            <consortium name="Lawrence Berkeley National Laboratory"/>
            <person name="Steindorff A."/>
            <person name="Hensen N."/>
            <person name="Bonometti L."/>
            <person name="Westerberg I."/>
            <person name="Brannstrom I.O."/>
            <person name="Guillou S."/>
            <person name="Cros-Aarteil S."/>
            <person name="Calhoun S."/>
            <person name="Haridas S."/>
            <person name="Kuo A."/>
            <person name="Mondo S."/>
            <person name="Pangilinan J."/>
            <person name="Riley R."/>
            <person name="Labutti K."/>
            <person name="Andreopoulos B."/>
            <person name="Lipzen A."/>
            <person name="Chen C."/>
            <person name="Yanf M."/>
            <person name="Daum C."/>
            <person name="Ng V."/>
            <person name="Clum A."/>
            <person name="Ohm R."/>
            <person name="Martin F."/>
            <person name="Silar P."/>
            <person name="Natvig D."/>
            <person name="Lalanne C."/>
            <person name="Gautier V."/>
            <person name="Ament-Velasquez S.L."/>
            <person name="Kruys A."/>
            <person name="Hutchinson M.I."/>
            <person name="Powell A.J."/>
            <person name="Barry K."/>
            <person name="Miller A.N."/>
            <person name="Grigoriev I.V."/>
            <person name="Debuchy R."/>
            <person name="Gladieux P."/>
            <person name="Thoren M.H."/>
            <person name="Johannesson H."/>
        </authorList>
    </citation>
    <scope>NUCLEOTIDE SEQUENCE</scope>
    <source>
        <strain evidence="2">PSN309</strain>
    </source>
</reference>
<feature type="region of interest" description="Disordered" evidence="1">
    <location>
        <begin position="439"/>
        <end position="480"/>
    </location>
</feature>
<proteinExistence type="predicted"/>
<feature type="region of interest" description="Disordered" evidence="1">
    <location>
        <begin position="1"/>
        <end position="51"/>
    </location>
</feature>
<organism evidence="2 3">
    <name type="scientific">Podospora australis</name>
    <dbReference type="NCBI Taxonomy" id="1536484"/>
    <lineage>
        <taxon>Eukaryota</taxon>
        <taxon>Fungi</taxon>
        <taxon>Dikarya</taxon>
        <taxon>Ascomycota</taxon>
        <taxon>Pezizomycotina</taxon>
        <taxon>Sordariomycetes</taxon>
        <taxon>Sordariomycetidae</taxon>
        <taxon>Sordariales</taxon>
        <taxon>Podosporaceae</taxon>
        <taxon>Podospora</taxon>
    </lineage>
</organism>
<evidence type="ECO:0000256" key="1">
    <source>
        <dbReference type="SAM" id="MobiDB-lite"/>
    </source>
</evidence>
<protein>
    <submittedName>
        <fullName evidence="2">Uncharacterized protein</fullName>
    </submittedName>
</protein>
<evidence type="ECO:0000313" key="2">
    <source>
        <dbReference type="EMBL" id="KAK4187216.1"/>
    </source>
</evidence>
<feature type="compositionally biased region" description="Polar residues" evidence="1">
    <location>
        <begin position="505"/>
        <end position="536"/>
    </location>
</feature>
<dbReference type="Proteomes" id="UP001302126">
    <property type="component" value="Unassembled WGS sequence"/>
</dbReference>
<feature type="region of interest" description="Disordered" evidence="1">
    <location>
        <begin position="500"/>
        <end position="536"/>
    </location>
</feature>
<comment type="caution">
    <text evidence="2">The sequence shown here is derived from an EMBL/GenBank/DDBJ whole genome shotgun (WGS) entry which is preliminary data.</text>
</comment>
<sequence length="693" mass="75106">MFLHSAAALHGHEYSNRPSSSSGPQAPLRNPLLRSAFAPTKQRVTADGATPLVPVLRQRPASDCLPRVPSPIVRFREPQDAYPFPPTMPEEPQSESELSDAAPSTIDGTLTARSPPRRRRQRAPRRSTTYFLGYPAPRLLDKTKYARKVIPRLLLQLQKVSEDGRSRPVLEMFPASRIAGPLIAPRLAKRFPGIFGVKHHLGYDDIVLVRRDDDHMESDTTDPESEDALEKRRLLAVYSPLRHSDEAEIVLDDGSVWVARPLPNGSWDFVHTDDEGNMTTARWARRHKAPAMSVTGEPSTPSSVTAPHTRFTFSMINPLTRRHPVMATLTPSSLDVQDTYTSVTTTNRYPSTRHRSLSAATTSSRGGYVPPSPSQQSSMGFSTDGESDCGLASPCSLDRGSSQRTVHQVDLRTKMLISVTALWVALRAGWSPNHTPIGGVESITSTPAASAQRVGRGRRNTWGSRASTTSDAGRSPEPSTCVAESVGIIKRYSMPIQCLSEKGDSTSNTPVGSRSSTPVSNMSTNQKSAPRRATSTGAAYMQRRLQESSASGAAAEETTTKKNIIIQHTLEPSSQPTSPTPIHLGNNKLEAGGNVNRHSSITIKVVSPPNTPATAKPSPQHQQSKPDVKPSMSVKRSLSMMGGLGSSGSKSSKSKKGKRISLGAVDGNVGGETEKKNGVRSKLFKWIHKIGSR</sequence>
<dbReference type="AlphaFoldDB" id="A0AAN6WTI4"/>
<feature type="region of interest" description="Disordered" evidence="1">
    <location>
        <begin position="570"/>
        <end position="594"/>
    </location>
</feature>
<gene>
    <name evidence="2" type="ORF">QBC35DRAFT_239946</name>
</gene>
<keyword evidence="3" id="KW-1185">Reference proteome</keyword>
<feature type="compositionally biased region" description="Polar residues" evidence="1">
    <location>
        <begin position="461"/>
        <end position="472"/>
    </location>
</feature>
<dbReference type="EMBL" id="MU864407">
    <property type="protein sequence ID" value="KAK4187216.1"/>
    <property type="molecule type" value="Genomic_DNA"/>
</dbReference>
<accession>A0AAN6WTI4</accession>
<reference evidence="2" key="1">
    <citation type="journal article" date="2023" name="Mol. Phylogenet. Evol.">
        <title>Genome-scale phylogeny and comparative genomics of the fungal order Sordariales.</title>
        <authorList>
            <person name="Hensen N."/>
            <person name="Bonometti L."/>
            <person name="Westerberg I."/>
            <person name="Brannstrom I.O."/>
            <person name="Guillou S."/>
            <person name="Cros-Aarteil S."/>
            <person name="Calhoun S."/>
            <person name="Haridas S."/>
            <person name="Kuo A."/>
            <person name="Mondo S."/>
            <person name="Pangilinan J."/>
            <person name="Riley R."/>
            <person name="LaButti K."/>
            <person name="Andreopoulos B."/>
            <person name="Lipzen A."/>
            <person name="Chen C."/>
            <person name="Yan M."/>
            <person name="Daum C."/>
            <person name="Ng V."/>
            <person name="Clum A."/>
            <person name="Steindorff A."/>
            <person name="Ohm R.A."/>
            <person name="Martin F."/>
            <person name="Silar P."/>
            <person name="Natvig D.O."/>
            <person name="Lalanne C."/>
            <person name="Gautier V."/>
            <person name="Ament-Velasquez S.L."/>
            <person name="Kruys A."/>
            <person name="Hutchinson M.I."/>
            <person name="Powell A.J."/>
            <person name="Barry K."/>
            <person name="Miller A.N."/>
            <person name="Grigoriev I.V."/>
            <person name="Debuchy R."/>
            <person name="Gladieux P."/>
            <person name="Hiltunen Thoren M."/>
            <person name="Johannesson H."/>
        </authorList>
    </citation>
    <scope>NUCLEOTIDE SEQUENCE</scope>
    <source>
        <strain evidence="2">PSN309</strain>
    </source>
</reference>